<sequence>MFLSVGRSFTIEVKCDPVDALSVVFKRPSAWTGTEVEFNCVVADGGSRSAEAVVIIEITTKNRSILLKQNATKLAM</sequence>
<proteinExistence type="predicted"/>
<accession>A0A0E9WCS4</accession>
<reference evidence="1" key="2">
    <citation type="journal article" date="2015" name="Fish Shellfish Immunol.">
        <title>Early steps in the European eel (Anguilla anguilla)-Vibrio vulnificus interaction in the gills: Role of the RtxA13 toxin.</title>
        <authorList>
            <person name="Callol A."/>
            <person name="Pajuelo D."/>
            <person name="Ebbesson L."/>
            <person name="Teles M."/>
            <person name="MacKenzie S."/>
            <person name="Amaro C."/>
        </authorList>
    </citation>
    <scope>NUCLEOTIDE SEQUENCE</scope>
</reference>
<reference evidence="1" key="1">
    <citation type="submission" date="2014-11" db="EMBL/GenBank/DDBJ databases">
        <authorList>
            <person name="Amaro Gonzalez C."/>
        </authorList>
    </citation>
    <scope>NUCLEOTIDE SEQUENCE</scope>
</reference>
<name>A0A0E9WCS4_ANGAN</name>
<dbReference type="EMBL" id="GBXM01020415">
    <property type="protein sequence ID" value="JAH88162.1"/>
    <property type="molecule type" value="Transcribed_RNA"/>
</dbReference>
<dbReference type="AlphaFoldDB" id="A0A0E9WCS4"/>
<evidence type="ECO:0000313" key="1">
    <source>
        <dbReference type="EMBL" id="JAH88162.1"/>
    </source>
</evidence>
<protein>
    <submittedName>
        <fullName evidence="1">Uncharacterized protein</fullName>
    </submittedName>
</protein>
<organism evidence="1">
    <name type="scientific">Anguilla anguilla</name>
    <name type="common">European freshwater eel</name>
    <name type="synonym">Muraena anguilla</name>
    <dbReference type="NCBI Taxonomy" id="7936"/>
    <lineage>
        <taxon>Eukaryota</taxon>
        <taxon>Metazoa</taxon>
        <taxon>Chordata</taxon>
        <taxon>Craniata</taxon>
        <taxon>Vertebrata</taxon>
        <taxon>Euteleostomi</taxon>
        <taxon>Actinopterygii</taxon>
        <taxon>Neopterygii</taxon>
        <taxon>Teleostei</taxon>
        <taxon>Anguilliformes</taxon>
        <taxon>Anguillidae</taxon>
        <taxon>Anguilla</taxon>
    </lineage>
</organism>